<keyword evidence="3" id="KW-0963">Cytoplasm</keyword>
<keyword evidence="2 3" id="KW-0560">Oxidoreductase</keyword>
<comment type="caution">
    <text evidence="5">The sequence shown here is derived from an EMBL/GenBank/DDBJ whole genome shotgun (WGS) entry which is preliminary data.</text>
</comment>
<dbReference type="NCBIfam" id="TIGR02057">
    <property type="entry name" value="PAPS_reductase"/>
    <property type="match status" value="1"/>
</dbReference>
<accession>A0ABQ3B6Y4</accession>
<keyword evidence="6" id="KW-1185">Reference proteome</keyword>
<dbReference type="InterPro" id="IPR014729">
    <property type="entry name" value="Rossmann-like_a/b/a_fold"/>
</dbReference>
<proteinExistence type="inferred from homology"/>
<dbReference type="CDD" id="cd23945">
    <property type="entry name" value="PAPS_reductase"/>
    <property type="match status" value="1"/>
</dbReference>
<evidence type="ECO:0000259" key="4">
    <source>
        <dbReference type="Pfam" id="PF01507"/>
    </source>
</evidence>
<evidence type="ECO:0000313" key="6">
    <source>
        <dbReference type="Proteomes" id="UP000601597"/>
    </source>
</evidence>
<feature type="active site" description="Nucleophile; cysteine thiosulfonate intermediate" evidence="3">
    <location>
        <position position="231"/>
    </location>
</feature>
<comment type="function">
    <text evidence="3">Catalyzes the formation of sulfite from phosphoadenosine 5'-phosphosulfate (PAPS) using thioredoxin as an electron donor.</text>
</comment>
<evidence type="ECO:0000313" key="5">
    <source>
        <dbReference type="EMBL" id="GGY76556.1"/>
    </source>
</evidence>
<dbReference type="RefSeq" id="WP_189576920.1">
    <property type="nucleotide sequence ID" value="NZ_BMXV01000005.1"/>
</dbReference>
<feature type="domain" description="Phosphoadenosine phosphosulphate reductase" evidence="4">
    <location>
        <begin position="39"/>
        <end position="212"/>
    </location>
</feature>
<dbReference type="InterPro" id="IPR002500">
    <property type="entry name" value="PAPS_reduct_dom"/>
</dbReference>
<dbReference type="Gene3D" id="3.40.50.620">
    <property type="entry name" value="HUPs"/>
    <property type="match status" value="1"/>
</dbReference>
<protein>
    <recommendedName>
        <fullName evidence="3">Phosphoadenosine 5'-phosphosulfate reductase</fullName>
        <shortName evidence="3">PAPS reductase</shortName>
        <ecNumber evidence="3">1.8.4.8</ecNumber>
    </recommendedName>
    <alternativeName>
        <fullName evidence="3">3'-phosphoadenylylsulfate reductase</fullName>
    </alternativeName>
    <alternativeName>
        <fullName evidence="3">PAPS reductase, thioredoxin dependent</fullName>
    </alternativeName>
    <alternativeName>
        <fullName evidence="3">PAPS sulfotransferase</fullName>
    </alternativeName>
    <alternativeName>
        <fullName evidence="3">PAdoPS reductase</fullName>
    </alternativeName>
</protein>
<sequence length="235" mass="27086">MTVSTLVPKSRGSHADSALESATAQERVEWALDNLPGRFVLSSSFGIHSAVLLHLATRIRPDLPVLLVDTGYLFSETYQFVETLRDRLDLNLKVVSSHWTPARLEAVHGRLWEQGVDGIERYNQLMKVDPMERALDELDVGTWFAGLRRQQSGSREDRPVVEQRPDGRHKVYPLIDWHNRDIHRYLVKHDLPYHPLWEEGYVSVGDWHTSRPLTPGMTEEETRFFGLKRECGLHV</sequence>
<dbReference type="PIRSF" id="PIRSF000857">
    <property type="entry name" value="PAPS_reductase"/>
    <property type="match status" value="1"/>
</dbReference>
<dbReference type="InterPro" id="IPR004511">
    <property type="entry name" value="PAPS/APS_Rdtase"/>
</dbReference>
<comment type="caution">
    <text evidence="3">Lacks conserved residue(s) required for the propagation of feature annotation.</text>
</comment>
<evidence type="ECO:0000256" key="1">
    <source>
        <dbReference type="ARBA" id="ARBA00009732"/>
    </source>
</evidence>
<dbReference type="NCBIfam" id="TIGR00434">
    <property type="entry name" value="cysH"/>
    <property type="match status" value="1"/>
</dbReference>
<dbReference type="EC" id="1.8.4.8" evidence="3"/>
<dbReference type="SUPFAM" id="SSF52402">
    <property type="entry name" value="Adenine nucleotide alpha hydrolases-like"/>
    <property type="match status" value="1"/>
</dbReference>
<reference evidence="6" key="1">
    <citation type="journal article" date="2019" name="Int. J. Syst. Evol. Microbiol.">
        <title>The Global Catalogue of Microorganisms (GCM) 10K type strain sequencing project: providing services to taxonomists for standard genome sequencing and annotation.</title>
        <authorList>
            <consortium name="The Broad Institute Genomics Platform"/>
            <consortium name="The Broad Institute Genome Sequencing Center for Infectious Disease"/>
            <person name="Wu L."/>
            <person name="Ma J."/>
        </authorList>
    </citation>
    <scope>NUCLEOTIDE SEQUENCE [LARGE SCALE GENOMIC DNA]</scope>
    <source>
        <strain evidence="6">KCTC 22280</strain>
    </source>
</reference>
<comment type="subcellular location">
    <subcellularLocation>
        <location evidence="3">Cytoplasm</location>
    </subcellularLocation>
</comment>
<evidence type="ECO:0000256" key="3">
    <source>
        <dbReference type="HAMAP-Rule" id="MF_00063"/>
    </source>
</evidence>
<dbReference type="PANTHER" id="PTHR46509">
    <property type="entry name" value="PHOSPHOADENOSINE PHOSPHOSULFATE REDUCTASE"/>
    <property type="match status" value="1"/>
</dbReference>
<gene>
    <name evidence="3 5" type="primary">cysH</name>
    <name evidence="5" type="ORF">GCM10007071_25110</name>
</gene>
<dbReference type="Proteomes" id="UP000601597">
    <property type="component" value="Unassembled WGS sequence"/>
</dbReference>
<dbReference type="EMBL" id="BMXV01000005">
    <property type="protein sequence ID" value="GGY76556.1"/>
    <property type="molecule type" value="Genomic_DNA"/>
</dbReference>
<dbReference type="NCBIfam" id="NF002537">
    <property type="entry name" value="PRK02090.1"/>
    <property type="match status" value="1"/>
</dbReference>
<dbReference type="Pfam" id="PF01507">
    <property type="entry name" value="PAPS_reduct"/>
    <property type="match status" value="1"/>
</dbReference>
<comment type="catalytic activity">
    <reaction evidence="3">
        <text>[thioredoxin]-disulfide + sulfite + adenosine 3',5'-bisphosphate + 2 H(+) = [thioredoxin]-dithiol + 3'-phosphoadenylyl sulfate</text>
        <dbReference type="Rhea" id="RHEA:11724"/>
        <dbReference type="Rhea" id="RHEA-COMP:10698"/>
        <dbReference type="Rhea" id="RHEA-COMP:10700"/>
        <dbReference type="ChEBI" id="CHEBI:15378"/>
        <dbReference type="ChEBI" id="CHEBI:17359"/>
        <dbReference type="ChEBI" id="CHEBI:29950"/>
        <dbReference type="ChEBI" id="CHEBI:50058"/>
        <dbReference type="ChEBI" id="CHEBI:58339"/>
        <dbReference type="ChEBI" id="CHEBI:58343"/>
        <dbReference type="EC" id="1.8.4.8"/>
    </reaction>
</comment>
<comment type="pathway">
    <text evidence="3">Sulfur metabolism; hydrogen sulfide biosynthesis; sulfite from sulfate: step 3/3.</text>
</comment>
<name>A0ABQ3B6Y4_9GAMM</name>
<evidence type="ECO:0000256" key="2">
    <source>
        <dbReference type="ARBA" id="ARBA00023002"/>
    </source>
</evidence>
<dbReference type="PANTHER" id="PTHR46509:SF1">
    <property type="entry name" value="PHOSPHOADENOSINE PHOSPHOSULFATE REDUCTASE"/>
    <property type="match status" value="1"/>
</dbReference>
<comment type="similarity">
    <text evidence="1 3">Belongs to the PAPS reductase family. CysH subfamily.</text>
</comment>
<dbReference type="InterPro" id="IPR011800">
    <property type="entry name" value="PAPS_reductase_CysH"/>
</dbReference>
<dbReference type="HAMAP" id="MF_00063">
    <property type="entry name" value="CysH"/>
    <property type="match status" value="1"/>
</dbReference>
<organism evidence="5 6">
    <name type="scientific">Marinobacter zhanjiangensis</name>
    <dbReference type="NCBI Taxonomy" id="578215"/>
    <lineage>
        <taxon>Bacteria</taxon>
        <taxon>Pseudomonadati</taxon>
        <taxon>Pseudomonadota</taxon>
        <taxon>Gammaproteobacteria</taxon>
        <taxon>Pseudomonadales</taxon>
        <taxon>Marinobacteraceae</taxon>
        <taxon>Marinobacter</taxon>
    </lineage>
</organism>